<accession>A0A7S4G5N3</accession>
<dbReference type="EMBL" id="HBJA01107797">
    <property type="protein sequence ID" value="CAE0825993.1"/>
    <property type="molecule type" value="Transcribed_RNA"/>
</dbReference>
<reference evidence="2" key="1">
    <citation type="submission" date="2021-01" db="EMBL/GenBank/DDBJ databases">
        <authorList>
            <person name="Corre E."/>
            <person name="Pelletier E."/>
            <person name="Niang G."/>
            <person name="Scheremetjew M."/>
            <person name="Finn R."/>
            <person name="Kale V."/>
            <person name="Holt S."/>
            <person name="Cochrane G."/>
            <person name="Meng A."/>
            <person name="Brown T."/>
            <person name="Cohen L."/>
        </authorList>
    </citation>
    <scope>NUCLEOTIDE SEQUENCE</scope>
    <source>
        <strain evidence="2">CCMP1594</strain>
    </source>
</reference>
<proteinExistence type="predicted"/>
<feature type="region of interest" description="Disordered" evidence="1">
    <location>
        <begin position="86"/>
        <end position="106"/>
    </location>
</feature>
<evidence type="ECO:0000256" key="1">
    <source>
        <dbReference type="SAM" id="MobiDB-lite"/>
    </source>
</evidence>
<sequence length="106" mass="11687">MWMCAARHPRLSTTVPMPKMSEQCWANKTCGPKDTPSVNITAVLLYIQTIVASYTANPAHRVNRCMLPNDAHIDQSRCKLDASTSAETAHNTSHHSTSLFSPASYL</sequence>
<organism evidence="2">
    <name type="scientific">Eutreptiella gymnastica</name>
    <dbReference type="NCBI Taxonomy" id="73025"/>
    <lineage>
        <taxon>Eukaryota</taxon>
        <taxon>Discoba</taxon>
        <taxon>Euglenozoa</taxon>
        <taxon>Euglenida</taxon>
        <taxon>Spirocuta</taxon>
        <taxon>Euglenophyceae</taxon>
        <taxon>Eutreptiales</taxon>
        <taxon>Eutreptiaceae</taxon>
        <taxon>Eutreptiella</taxon>
    </lineage>
</organism>
<dbReference type="AlphaFoldDB" id="A0A7S4G5N3"/>
<name>A0A7S4G5N3_9EUGL</name>
<evidence type="ECO:0000313" key="2">
    <source>
        <dbReference type="EMBL" id="CAE0825993.1"/>
    </source>
</evidence>
<protein>
    <submittedName>
        <fullName evidence="2">Uncharacterized protein</fullName>
    </submittedName>
</protein>
<gene>
    <name evidence="2" type="ORF">EGYM00163_LOCUS37245</name>
</gene>